<protein>
    <recommendedName>
        <fullName evidence="2">protein-glutamate O-methyltransferase</fullName>
        <ecNumber evidence="2">2.1.1.80</ecNumber>
    </recommendedName>
</protein>
<feature type="domain" description="CheR-type methyltransferase" evidence="6">
    <location>
        <begin position="20"/>
        <end position="293"/>
    </location>
</feature>
<dbReference type="InterPro" id="IPR029063">
    <property type="entry name" value="SAM-dependent_MTases_sf"/>
</dbReference>
<dbReference type="EMBL" id="CP098400">
    <property type="protein sequence ID" value="URW79842.1"/>
    <property type="molecule type" value="Genomic_DNA"/>
</dbReference>
<dbReference type="KEGG" id="alkq:M9189_00525"/>
<dbReference type="EC" id="2.1.1.80" evidence="2"/>
<keyword evidence="5" id="KW-0949">S-adenosyl-L-methionine</keyword>
<name>A0A9J6ZPL8_9BACT</name>
<accession>A0A9J6ZPL8</accession>
<dbReference type="GO" id="GO:0032259">
    <property type="term" value="P:methylation"/>
    <property type="evidence" value="ECO:0007669"/>
    <property type="project" value="UniProtKB-KW"/>
</dbReference>
<keyword evidence="3 7" id="KW-0489">Methyltransferase</keyword>
<evidence type="ECO:0000259" key="6">
    <source>
        <dbReference type="PROSITE" id="PS50123"/>
    </source>
</evidence>
<dbReference type="Gene3D" id="1.10.155.10">
    <property type="entry name" value="Chemotaxis receptor methyltransferase CheR, N-terminal domain"/>
    <property type="match status" value="1"/>
</dbReference>
<reference evidence="7" key="1">
    <citation type="submission" date="2022-05" db="EMBL/GenBank/DDBJ databases">
        <authorList>
            <person name="Sun X."/>
        </authorList>
    </citation>
    <scope>NUCLEOTIDE SEQUENCE</scope>
    <source>
        <strain evidence="7">Ai-910</strain>
    </source>
</reference>
<gene>
    <name evidence="7" type="ORF">M9189_00525</name>
</gene>
<dbReference type="Proteomes" id="UP001056426">
    <property type="component" value="Chromosome"/>
</dbReference>
<dbReference type="AlphaFoldDB" id="A0A9J6ZPL8"/>
<sequence length="293" mass="34347">MSDRYKNSFFEGGLDCFKAELTEEDFDAFSRFIYSEYGIKMPPIKRVMLQGRLLRRIRELKMNSYSQYKEYFFSKEGQDKELLHFLNVVTTNKTDFFREAVHFIYLNEDVLPAFVKDNYNQVFKVWSAGCSSGEEPYTISIVLNEFTQNNPSFKFSILGTDISTQMLERAAKGVYQANRIENIPYELKKKYFLKSKDPSNPTVRVHPILQRSLSLNYLNLMDPAYGIKEQFDVIFCRNVLIYFDRQTQEKVINKLCYHLKPGGHFFIGHSESLSGMDVPLKHIKPTIFEKVIN</sequence>
<evidence type="ECO:0000256" key="2">
    <source>
        <dbReference type="ARBA" id="ARBA00012534"/>
    </source>
</evidence>
<evidence type="ECO:0000256" key="3">
    <source>
        <dbReference type="ARBA" id="ARBA00022603"/>
    </source>
</evidence>
<dbReference type="PANTHER" id="PTHR24422:SF26">
    <property type="entry name" value="CHEMOTAXIS PROTEIN METHYLTRANSFERASE"/>
    <property type="match status" value="1"/>
</dbReference>
<dbReference type="Pfam" id="PF01739">
    <property type="entry name" value="CheR"/>
    <property type="match status" value="1"/>
</dbReference>
<dbReference type="Gene3D" id="3.40.50.150">
    <property type="entry name" value="Vaccinia Virus protein VP39"/>
    <property type="match status" value="1"/>
</dbReference>
<keyword evidence="8" id="KW-1185">Reference proteome</keyword>
<dbReference type="Pfam" id="PF03705">
    <property type="entry name" value="CheR_N"/>
    <property type="match status" value="1"/>
</dbReference>
<evidence type="ECO:0000313" key="7">
    <source>
        <dbReference type="EMBL" id="URW79842.1"/>
    </source>
</evidence>
<organism evidence="7 8">
    <name type="scientific">Xiashengella succiniciproducens</name>
    <dbReference type="NCBI Taxonomy" id="2949635"/>
    <lineage>
        <taxon>Bacteria</taxon>
        <taxon>Pseudomonadati</taxon>
        <taxon>Bacteroidota</taxon>
        <taxon>Bacteroidia</taxon>
        <taxon>Marinilabiliales</taxon>
        <taxon>Marinilabiliaceae</taxon>
        <taxon>Xiashengella</taxon>
    </lineage>
</organism>
<keyword evidence="4" id="KW-0808">Transferase</keyword>
<dbReference type="PRINTS" id="PR00996">
    <property type="entry name" value="CHERMTFRASE"/>
</dbReference>
<dbReference type="SMART" id="SM00138">
    <property type="entry name" value="MeTrc"/>
    <property type="match status" value="1"/>
</dbReference>
<dbReference type="InterPro" id="IPR050903">
    <property type="entry name" value="Bact_Chemotaxis_MeTrfase"/>
</dbReference>
<dbReference type="SUPFAM" id="SSF53335">
    <property type="entry name" value="S-adenosyl-L-methionine-dependent methyltransferases"/>
    <property type="match status" value="1"/>
</dbReference>
<dbReference type="InterPro" id="IPR036804">
    <property type="entry name" value="CheR_N_sf"/>
</dbReference>
<dbReference type="InterPro" id="IPR026024">
    <property type="entry name" value="Chemotaxis_MeTrfase_CheR"/>
</dbReference>
<reference evidence="7" key="2">
    <citation type="submission" date="2022-06" db="EMBL/GenBank/DDBJ databases">
        <title>Xiashengella guii gen. nov. sp. nov., a bacterium isolated form anaerobic digestion tank.</title>
        <authorList>
            <person name="Huang H."/>
        </authorList>
    </citation>
    <scope>NUCLEOTIDE SEQUENCE</scope>
    <source>
        <strain evidence="7">Ai-910</strain>
    </source>
</reference>
<dbReference type="CDD" id="cd02440">
    <property type="entry name" value="AdoMet_MTases"/>
    <property type="match status" value="1"/>
</dbReference>
<evidence type="ECO:0000313" key="8">
    <source>
        <dbReference type="Proteomes" id="UP001056426"/>
    </source>
</evidence>
<dbReference type="InterPro" id="IPR022642">
    <property type="entry name" value="CheR_C"/>
</dbReference>
<evidence type="ECO:0000256" key="5">
    <source>
        <dbReference type="ARBA" id="ARBA00022691"/>
    </source>
</evidence>
<dbReference type="PANTHER" id="PTHR24422">
    <property type="entry name" value="CHEMOTAXIS PROTEIN METHYLTRANSFERASE"/>
    <property type="match status" value="1"/>
</dbReference>
<dbReference type="SUPFAM" id="SSF47757">
    <property type="entry name" value="Chemotaxis receptor methyltransferase CheR, N-terminal domain"/>
    <property type="match status" value="1"/>
</dbReference>
<proteinExistence type="predicted"/>
<dbReference type="GO" id="GO:0008983">
    <property type="term" value="F:protein-glutamate O-methyltransferase activity"/>
    <property type="evidence" value="ECO:0007669"/>
    <property type="project" value="UniProtKB-EC"/>
</dbReference>
<comment type="catalytic activity">
    <reaction evidence="1">
        <text>L-glutamyl-[protein] + S-adenosyl-L-methionine = [protein]-L-glutamate 5-O-methyl ester + S-adenosyl-L-homocysteine</text>
        <dbReference type="Rhea" id="RHEA:24452"/>
        <dbReference type="Rhea" id="RHEA-COMP:10208"/>
        <dbReference type="Rhea" id="RHEA-COMP:10311"/>
        <dbReference type="ChEBI" id="CHEBI:29973"/>
        <dbReference type="ChEBI" id="CHEBI:57856"/>
        <dbReference type="ChEBI" id="CHEBI:59789"/>
        <dbReference type="ChEBI" id="CHEBI:82795"/>
        <dbReference type="EC" id="2.1.1.80"/>
    </reaction>
</comment>
<dbReference type="RefSeq" id="WP_250723957.1">
    <property type="nucleotide sequence ID" value="NZ_CP098400.1"/>
</dbReference>
<dbReference type="InterPro" id="IPR022641">
    <property type="entry name" value="CheR_N"/>
</dbReference>
<dbReference type="PIRSF" id="PIRSF000410">
    <property type="entry name" value="CheR"/>
    <property type="match status" value="1"/>
</dbReference>
<evidence type="ECO:0000256" key="1">
    <source>
        <dbReference type="ARBA" id="ARBA00001541"/>
    </source>
</evidence>
<dbReference type="InterPro" id="IPR000780">
    <property type="entry name" value="CheR_MeTrfase"/>
</dbReference>
<dbReference type="PROSITE" id="PS50123">
    <property type="entry name" value="CHER"/>
    <property type="match status" value="1"/>
</dbReference>
<evidence type="ECO:0000256" key="4">
    <source>
        <dbReference type="ARBA" id="ARBA00022679"/>
    </source>
</evidence>